<evidence type="ECO:0000259" key="2">
    <source>
        <dbReference type="Pfam" id="PF01872"/>
    </source>
</evidence>
<evidence type="ECO:0000313" key="3">
    <source>
        <dbReference type="EMBL" id="MFD1716352.1"/>
    </source>
</evidence>
<accession>A0ABW4L1R3</accession>
<gene>
    <name evidence="3" type="ORF">ACFSE6_00770</name>
</gene>
<feature type="domain" description="Bacterial bifunctional deaminase-reductase C-terminal" evidence="2">
    <location>
        <begin position="1"/>
        <end position="48"/>
    </location>
</feature>
<protein>
    <submittedName>
        <fullName evidence="3">Dihydrofolate reductase family protein</fullName>
    </submittedName>
</protein>
<dbReference type="RefSeq" id="WP_388001798.1">
    <property type="nucleotide sequence ID" value="NZ_JBHUEE010000001.1"/>
</dbReference>
<dbReference type="Pfam" id="PF01872">
    <property type="entry name" value="RibD_C"/>
    <property type="match status" value="1"/>
</dbReference>
<reference evidence="4" key="1">
    <citation type="journal article" date="2019" name="Int. J. Syst. Evol. Microbiol.">
        <title>The Global Catalogue of Microorganisms (GCM) 10K type strain sequencing project: providing services to taxonomists for standard genome sequencing and annotation.</title>
        <authorList>
            <consortium name="The Broad Institute Genomics Platform"/>
            <consortium name="The Broad Institute Genome Sequencing Center for Infectious Disease"/>
            <person name="Wu L."/>
            <person name="Ma J."/>
        </authorList>
    </citation>
    <scope>NUCLEOTIDE SEQUENCE [LARGE SCALE GENOMIC DNA]</scope>
    <source>
        <strain evidence="4">JCM 17130</strain>
    </source>
</reference>
<dbReference type="InterPro" id="IPR002734">
    <property type="entry name" value="RibDG_C"/>
</dbReference>
<dbReference type="SUPFAM" id="SSF53597">
    <property type="entry name" value="Dihydrofolate reductase-like"/>
    <property type="match status" value="1"/>
</dbReference>
<name>A0ABW4L1R3_9MICO</name>
<feature type="region of interest" description="Disordered" evidence="1">
    <location>
        <begin position="48"/>
        <end position="70"/>
    </location>
</feature>
<organism evidence="3 4">
    <name type="scientific">Georgenia deserti</name>
    <dbReference type="NCBI Taxonomy" id="2093781"/>
    <lineage>
        <taxon>Bacteria</taxon>
        <taxon>Bacillati</taxon>
        <taxon>Actinomycetota</taxon>
        <taxon>Actinomycetes</taxon>
        <taxon>Micrococcales</taxon>
        <taxon>Bogoriellaceae</taxon>
        <taxon>Georgenia</taxon>
    </lineage>
</organism>
<evidence type="ECO:0000313" key="4">
    <source>
        <dbReference type="Proteomes" id="UP001597277"/>
    </source>
</evidence>
<proteinExistence type="predicted"/>
<dbReference type="InterPro" id="IPR024072">
    <property type="entry name" value="DHFR-like_dom_sf"/>
</dbReference>
<sequence length="70" mass="7477">MLANDLVDELTLLVCPVIVGQGGRLFPQDGPDLALELVETRPFPKGIVRQTYRPAGPPRYASDPSTEAGG</sequence>
<evidence type="ECO:0000256" key="1">
    <source>
        <dbReference type="SAM" id="MobiDB-lite"/>
    </source>
</evidence>
<dbReference type="EMBL" id="JBHUEE010000001">
    <property type="protein sequence ID" value="MFD1716352.1"/>
    <property type="molecule type" value="Genomic_DNA"/>
</dbReference>
<keyword evidence="4" id="KW-1185">Reference proteome</keyword>
<dbReference type="Proteomes" id="UP001597277">
    <property type="component" value="Unassembled WGS sequence"/>
</dbReference>
<comment type="caution">
    <text evidence="3">The sequence shown here is derived from an EMBL/GenBank/DDBJ whole genome shotgun (WGS) entry which is preliminary data.</text>
</comment>
<dbReference type="Gene3D" id="3.40.430.10">
    <property type="entry name" value="Dihydrofolate Reductase, subunit A"/>
    <property type="match status" value="1"/>
</dbReference>